<dbReference type="Proteomes" id="UP001221898">
    <property type="component" value="Unassembled WGS sequence"/>
</dbReference>
<feature type="region of interest" description="Disordered" evidence="1">
    <location>
        <begin position="60"/>
        <end position="123"/>
    </location>
</feature>
<evidence type="ECO:0000313" key="3">
    <source>
        <dbReference type="Proteomes" id="UP001221898"/>
    </source>
</evidence>
<keyword evidence="3" id="KW-1185">Reference proteome</keyword>
<protein>
    <submittedName>
        <fullName evidence="2">Uncharacterized protein</fullName>
    </submittedName>
</protein>
<evidence type="ECO:0000313" key="2">
    <source>
        <dbReference type="EMBL" id="KAJ8385016.1"/>
    </source>
</evidence>
<feature type="compositionally biased region" description="Basic and acidic residues" evidence="1">
    <location>
        <begin position="110"/>
        <end position="123"/>
    </location>
</feature>
<feature type="compositionally biased region" description="Polar residues" evidence="1">
    <location>
        <begin position="92"/>
        <end position="109"/>
    </location>
</feature>
<comment type="caution">
    <text evidence="2">The sequence shown here is derived from an EMBL/GenBank/DDBJ whole genome shotgun (WGS) entry which is preliminary data.</text>
</comment>
<dbReference type="EMBL" id="JAINUG010000260">
    <property type="protein sequence ID" value="KAJ8385016.1"/>
    <property type="molecule type" value="Genomic_DNA"/>
</dbReference>
<dbReference type="PROSITE" id="PS51257">
    <property type="entry name" value="PROKAR_LIPOPROTEIN"/>
    <property type="match status" value="1"/>
</dbReference>
<gene>
    <name evidence="2" type="ORF">AAFF_G00195460</name>
</gene>
<organism evidence="2 3">
    <name type="scientific">Aldrovandia affinis</name>
    <dbReference type="NCBI Taxonomy" id="143900"/>
    <lineage>
        <taxon>Eukaryota</taxon>
        <taxon>Metazoa</taxon>
        <taxon>Chordata</taxon>
        <taxon>Craniata</taxon>
        <taxon>Vertebrata</taxon>
        <taxon>Euteleostomi</taxon>
        <taxon>Actinopterygii</taxon>
        <taxon>Neopterygii</taxon>
        <taxon>Teleostei</taxon>
        <taxon>Notacanthiformes</taxon>
        <taxon>Halosauridae</taxon>
        <taxon>Aldrovandia</taxon>
    </lineage>
</organism>
<evidence type="ECO:0000256" key="1">
    <source>
        <dbReference type="SAM" id="MobiDB-lite"/>
    </source>
</evidence>
<dbReference type="AlphaFoldDB" id="A0AAD7W5H0"/>
<sequence length="123" mass="13779">MREMRQNKRSIFISSSSSPALLFAIGAGLFVMAGCGVADETESERGTALPRLLRRFRRFSGTSPRPGCEGRVEAETERPIFTPPADNRKARQSLSDTFPRTACHSPTQIRRQERCDHRIKEAA</sequence>
<proteinExistence type="predicted"/>
<feature type="compositionally biased region" description="Basic and acidic residues" evidence="1">
    <location>
        <begin position="68"/>
        <end position="78"/>
    </location>
</feature>
<accession>A0AAD7W5H0</accession>
<reference evidence="2" key="1">
    <citation type="journal article" date="2023" name="Science">
        <title>Genome structures resolve the early diversification of teleost fishes.</title>
        <authorList>
            <person name="Parey E."/>
            <person name="Louis A."/>
            <person name="Montfort J."/>
            <person name="Bouchez O."/>
            <person name="Roques C."/>
            <person name="Iampietro C."/>
            <person name="Lluch J."/>
            <person name="Castinel A."/>
            <person name="Donnadieu C."/>
            <person name="Desvignes T."/>
            <person name="Floi Bucao C."/>
            <person name="Jouanno E."/>
            <person name="Wen M."/>
            <person name="Mejri S."/>
            <person name="Dirks R."/>
            <person name="Jansen H."/>
            <person name="Henkel C."/>
            <person name="Chen W.J."/>
            <person name="Zahm M."/>
            <person name="Cabau C."/>
            <person name="Klopp C."/>
            <person name="Thompson A.W."/>
            <person name="Robinson-Rechavi M."/>
            <person name="Braasch I."/>
            <person name="Lecointre G."/>
            <person name="Bobe J."/>
            <person name="Postlethwait J.H."/>
            <person name="Berthelot C."/>
            <person name="Roest Crollius H."/>
            <person name="Guiguen Y."/>
        </authorList>
    </citation>
    <scope>NUCLEOTIDE SEQUENCE</scope>
    <source>
        <strain evidence="2">NC1722</strain>
    </source>
</reference>
<name>A0AAD7W5H0_9TELE</name>